<dbReference type="STRING" id="29170.A0A368GPH7"/>
<reference evidence="2 3" key="1">
    <citation type="submission" date="2014-10" db="EMBL/GenBank/DDBJ databases">
        <title>Draft genome of the hookworm Ancylostoma caninum.</title>
        <authorList>
            <person name="Mitreva M."/>
        </authorList>
    </citation>
    <scope>NUCLEOTIDE SEQUENCE [LARGE SCALE GENOMIC DNA]</scope>
    <source>
        <strain evidence="2 3">Baltimore</strain>
    </source>
</reference>
<evidence type="ECO:0000313" key="2">
    <source>
        <dbReference type="EMBL" id="RCN46283.1"/>
    </source>
</evidence>
<dbReference type="AlphaFoldDB" id="A0A368GPH7"/>
<accession>A0A368GPH7</accession>
<dbReference type="Proteomes" id="UP000252519">
    <property type="component" value="Unassembled WGS sequence"/>
</dbReference>
<protein>
    <submittedName>
        <fullName evidence="2">Uncharacterized protein</fullName>
    </submittedName>
</protein>
<organism evidence="2 3">
    <name type="scientific">Ancylostoma caninum</name>
    <name type="common">Dog hookworm</name>
    <dbReference type="NCBI Taxonomy" id="29170"/>
    <lineage>
        <taxon>Eukaryota</taxon>
        <taxon>Metazoa</taxon>
        <taxon>Ecdysozoa</taxon>
        <taxon>Nematoda</taxon>
        <taxon>Chromadorea</taxon>
        <taxon>Rhabditida</taxon>
        <taxon>Rhabditina</taxon>
        <taxon>Rhabditomorpha</taxon>
        <taxon>Strongyloidea</taxon>
        <taxon>Ancylostomatidae</taxon>
        <taxon>Ancylostomatinae</taxon>
        <taxon>Ancylostoma</taxon>
    </lineage>
</organism>
<proteinExistence type="predicted"/>
<comment type="caution">
    <text evidence="2">The sequence shown here is derived from an EMBL/GenBank/DDBJ whole genome shotgun (WGS) entry which is preliminary data.</text>
</comment>
<dbReference type="EMBL" id="JOJR01000082">
    <property type="protein sequence ID" value="RCN46283.1"/>
    <property type="molecule type" value="Genomic_DNA"/>
</dbReference>
<gene>
    <name evidence="2" type="ORF">ANCCAN_07673</name>
</gene>
<keyword evidence="3" id="KW-1185">Reference proteome</keyword>
<feature type="signal peptide" evidence="1">
    <location>
        <begin position="1"/>
        <end position="16"/>
    </location>
</feature>
<feature type="chain" id="PRO_5016562336" evidence="1">
    <location>
        <begin position="17"/>
        <end position="195"/>
    </location>
</feature>
<evidence type="ECO:0000313" key="3">
    <source>
        <dbReference type="Proteomes" id="UP000252519"/>
    </source>
</evidence>
<evidence type="ECO:0000256" key="1">
    <source>
        <dbReference type="SAM" id="SignalP"/>
    </source>
</evidence>
<name>A0A368GPH7_ANCCA</name>
<dbReference type="Gene3D" id="2.60.120.620">
    <property type="entry name" value="q2cbj1_9rhob like domain"/>
    <property type="match status" value="1"/>
</dbReference>
<keyword evidence="1" id="KW-0732">Signal</keyword>
<sequence>MNNWISAFLLFAVTKAGERKTSNDPLEDWMFTELKQCDKPPPVHEGYGCTSYLWNYELINLELFNSDPAIIVYRGLVPKNHIKSFITDITGAQKKARADSNGPRHADEITMDHTAKAGAARVFRRLSRFIPFIDFTASDPWQVLVFKEGGHFAPRHEYLKINASSEQDELTKTFGNRFATFMILLKEPGKGGDQM</sequence>
<dbReference type="OrthoDB" id="420380at2759"/>